<sequence length="484" mass="57093">MFDIINKFQFESYSNGCIKTHIINQQFLHQQEKLNSYSGLSKIVIDISNELYNNNYLFEYAFVVLTTDVSDETKDSIISDTAITVQANGHDIGDSRDYLYFNRVYPVECMDSYDEETNDLLKDMSQEKVKNLLFVPFKFMKDGSLIDINNIFSTTIFSMYYQIPEKLGASFSKALTHLTFNIGAPKYSKVDFYIKLSTKETQLQESFYKSRLIEHNFLYASPDYGNQMSSVITRNGDLMSNIYIKLVRQPSTKFIKEYYKIINSICFEIKGNFIFTLPIDYIELYLKVMKNITLNGLQRYNTYFHYIIPVNIKDLTNIEFIPLCNLDFTEVRLKIFMDRNIESFNHVLEKHVELNNNYPKTESLINVIPKDILKLIMEYLDDKAFGNFMQSCRLIYSITPENQIIKRYEKYKIVKTDLSLYGASYNVMYHWPTLPNNAKNDIDEREREKNEKIKTFVNEYRTIEQHNINIIDTDFYQLSLRFSG</sequence>
<dbReference type="EMBL" id="MK072016">
    <property type="protein sequence ID" value="AYV77215.1"/>
    <property type="molecule type" value="Genomic_DNA"/>
</dbReference>
<comment type="subcellular location">
    <subcellularLocation>
        <location evidence="1">Virion</location>
    </subcellularLocation>
</comment>
<evidence type="ECO:0008006" key="5">
    <source>
        <dbReference type="Google" id="ProtNLM"/>
    </source>
</evidence>
<evidence type="ECO:0000256" key="2">
    <source>
        <dbReference type="ARBA" id="ARBA00022561"/>
    </source>
</evidence>
<proteinExistence type="predicted"/>
<keyword evidence="2" id="KW-0167">Capsid protein</keyword>
<accession>A0A3G4ZQR4</accession>
<name>A0A3G4ZQR4_9VIRU</name>
<evidence type="ECO:0000256" key="1">
    <source>
        <dbReference type="ARBA" id="ARBA00004328"/>
    </source>
</evidence>
<gene>
    <name evidence="4" type="ORF">Barrevirus19_10</name>
</gene>
<evidence type="ECO:0000313" key="4">
    <source>
        <dbReference type="EMBL" id="AYV77215.1"/>
    </source>
</evidence>
<keyword evidence="3" id="KW-0946">Virion</keyword>
<protein>
    <recommendedName>
        <fullName evidence="5">F-box domain-containing protein</fullName>
    </recommendedName>
</protein>
<organism evidence="4">
    <name type="scientific">Barrevirus sp</name>
    <dbReference type="NCBI Taxonomy" id="2487763"/>
    <lineage>
        <taxon>Viruses</taxon>
        <taxon>Varidnaviria</taxon>
        <taxon>Bamfordvirae</taxon>
        <taxon>Nucleocytoviricota</taxon>
        <taxon>Megaviricetes</taxon>
        <taxon>Imitervirales</taxon>
        <taxon>Mimiviridae</taxon>
        <taxon>Klosneuvirinae</taxon>
    </lineage>
</organism>
<dbReference type="SUPFAM" id="SSF49749">
    <property type="entry name" value="Group II dsDNA viruses VP"/>
    <property type="match status" value="1"/>
</dbReference>
<dbReference type="GO" id="GO:0019028">
    <property type="term" value="C:viral capsid"/>
    <property type="evidence" value="ECO:0007669"/>
    <property type="project" value="UniProtKB-KW"/>
</dbReference>
<reference evidence="4" key="1">
    <citation type="submission" date="2018-10" db="EMBL/GenBank/DDBJ databases">
        <title>Hidden diversity of soil giant viruses.</title>
        <authorList>
            <person name="Schulz F."/>
            <person name="Alteio L."/>
            <person name="Goudeau D."/>
            <person name="Ryan E.M."/>
            <person name="Malmstrom R.R."/>
            <person name="Blanchard J."/>
            <person name="Woyke T."/>
        </authorList>
    </citation>
    <scope>NUCLEOTIDE SEQUENCE</scope>
    <source>
        <strain evidence="4">BAV1</strain>
    </source>
</reference>
<evidence type="ECO:0000256" key="3">
    <source>
        <dbReference type="ARBA" id="ARBA00022844"/>
    </source>
</evidence>
<dbReference type="Gene3D" id="2.70.9.10">
    <property type="entry name" value="Adenovirus Type 2 Hexon, domain 4"/>
    <property type="match status" value="1"/>
</dbReference>
<dbReference type="InterPro" id="IPR016112">
    <property type="entry name" value="VP_dsDNA_II"/>
</dbReference>